<keyword evidence="1" id="KW-0663">Pyridoxal phosphate</keyword>
<dbReference type="GO" id="GO:0008483">
    <property type="term" value="F:transaminase activity"/>
    <property type="evidence" value="ECO:0007669"/>
    <property type="project" value="UniProtKB-KW"/>
</dbReference>
<proteinExistence type="predicted"/>
<dbReference type="SUPFAM" id="SSF53383">
    <property type="entry name" value="PLP-dependent transferases"/>
    <property type="match status" value="1"/>
</dbReference>
<evidence type="ECO:0000313" key="4">
    <source>
        <dbReference type="Proteomes" id="UP000509658"/>
    </source>
</evidence>
<dbReference type="EMBL" id="CP054491">
    <property type="protein sequence ID" value="QKQ26911.1"/>
    <property type="molecule type" value="Genomic_DNA"/>
</dbReference>
<dbReference type="Gene3D" id="3.40.640.10">
    <property type="entry name" value="Type I PLP-dependent aspartate aminotransferase-like (Major domain)"/>
    <property type="match status" value="1"/>
</dbReference>
<name>A0A6N0HX77_9GAMM</name>
<dbReference type="Pfam" id="PF00266">
    <property type="entry name" value="Aminotran_5"/>
    <property type="match status" value="1"/>
</dbReference>
<dbReference type="InterPro" id="IPR015421">
    <property type="entry name" value="PyrdxlP-dep_Trfase_major"/>
</dbReference>
<protein>
    <submittedName>
        <fullName evidence="3">Aminotransferase class V-fold PLP-dependent enzyme</fullName>
    </submittedName>
</protein>
<dbReference type="Gene3D" id="3.90.1150.10">
    <property type="entry name" value="Aspartate Aminotransferase, domain 1"/>
    <property type="match status" value="1"/>
</dbReference>
<dbReference type="KEGG" id="rev:HUE57_11950"/>
<dbReference type="AlphaFoldDB" id="A0A6N0HX77"/>
<reference evidence="3 4" key="1">
    <citation type="submission" date="2020-05" db="EMBL/GenBank/DDBJ databases">
        <title>Horizontal transmission and recombination maintain forever young bacterial symbiont genomes.</title>
        <authorList>
            <person name="Russell S.L."/>
            <person name="Pepper-Tunick E."/>
            <person name="Svedberg J."/>
            <person name="Byrne A."/>
            <person name="Ruelas Castillo J."/>
            <person name="Vollmers C."/>
            <person name="Beinart R.A."/>
            <person name="Corbett-Detig R."/>
        </authorList>
    </citation>
    <scope>NUCLEOTIDE SEQUENCE [LARGE SCALE GENOMIC DNA]</scope>
    <source>
        <strain evidence="3">Santa_Monica_outfall</strain>
    </source>
</reference>
<keyword evidence="4" id="KW-1185">Reference proteome</keyword>
<gene>
    <name evidence="3" type="ORF">HUE57_11950</name>
</gene>
<keyword evidence="3" id="KW-0808">Transferase</keyword>
<dbReference type="InterPro" id="IPR015422">
    <property type="entry name" value="PyrdxlP-dep_Trfase_small"/>
</dbReference>
<evidence type="ECO:0000256" key="1">
    <source>
        <dbReference type="ARBA" id="ARBA00022898"/>
    </source>
</evidence>
<keyword evidence="3" id="KW-0032">Aminotransferase</keyword>
<accession>A0A6N0HX77</accession>
<dbReference type="InterPro" id="IPR000192">
    <property type="entry name" value="Aminotrans_V_dom"/>
</dbReference>
<dbReference type="PANTHER" id="PTHR43586:SF15">
    <property type="entry name" value="BLR3095 PROTEIN"/>
    <property type="match status" value="1"/>
</dbReference>
<evidence type="ECO:0000313" key="3">
    <source>
        <dbReference type="EMBL" id="QKQ26911.1"/>
    </source>
</evidence>
<sequence length="216" mass="24071">MDLARLANACRERGVLLCIDAIQGLGALQFDLQQVDADFVVADGHKWMLGPEGLALFYCRAELRDQLRLNQYGWHMVEAVGDFDQQGWQVANTARRFECGSPNMVCIHALSASLSLLEETGYATVESEVLKRSRYLFERIKDEPKLELLTSAAEGRYAGIVTFSHINIESKRLYEQLMSEGVMCAARGGGVRFSPHFYTPYEVIDSALALAVTADL</sequence>
<evidence type="ECO:0000259" key="2">
    <source>
        <dbReference type="Pfam" id="PF00266"/>
    </source>
</evidence>
<feature type="domain" description="Aminotransferase class V" evidence="2">
    <location>
        <begin position="2"/>
        <end position="188"/>
    </location>
</feature>
<dbReference type="Proteomes" id="UP000509658">
    <property type="component" value="Chromosome"/>
</dbReference>
<dbReference type="InterPro" id="IPR015424">
    <property type="entry name" value="PyrdxlP-dep_Trfase"/>
</dbReference>
<organism evidence="3 4">
    <name type="scientific">Candidatus Reidiella endopervernicosa</name>
    <dbReference type="NCBI Taxonomy" id="2738883"/>
    <lineage>
        <taxon>Bacteria</taxon>
        <taxon>Pseudomonadati</taxon>
        <taxon>Pseudomonadota</taxon>
        <taxon>Gammaproteobacteria</taxon>
        <taxon>Candidatus Reidiella</taxon>
    </lineage>
</organism>
<dbReference type="PANTHER" id="PTHR43586">
    <property type="entry name" value="CYSTEINE DESULFURASE"/>
    <property type="match status" value="1"/>
</dbReference>